<organism evidence="7 8">
    <name type="scientific">Polyporus arcularius HHB13444</name>
    <dbReference type="NCBI Taxonomy" id="1314778"/>
    <lineage>
        <taxon>Eukaryota</taxon>
        <taxon>Fungi</taxon>
        <taxon>Dikarya</taxon>
        <taxon>Basidiomycota</taxon>
        <taxon>Agaricomycotina</taxon>
        <taxon>Agaricomycetes</taxon>
        <taxon>Polyporales</taxon>
        <taxon>Polyporaceae</taxon>
        <taxon>Polyporus</taxon>
    </lineage>
</organism>
<sequence length="466" mass="50311">MSNFDTFKTSFKGDLLTPGDEGYESAIARWAKNAARKAAVVAFALKDAEDVSRAVTYARQAKLPIAIKGGGHNASGASSSEGGLVIDLSRYLNGVKVDADKKLGYVGGGAIWETVDKTAIEQGLATVGGTVNHTGVGGLILGGGYGWLSGAYGLAIDNLVQATVVTADGSILTASESENSDLFWGIRGAGSNFGVITEFVLKLHPQRRTVYCGTIIYSPDTLGALLDVTEKWWNNGPSEKEGIIQVFTRGPGHQPCIVLFVFYNGSEEEGRANFKAFLDLKPIADMSKEQPYEVLNTLQNHIAGHGQNVYMKGCFAPQPFPRTLLPQVFDRVVELSAPEAYTFGLLFEYFPLRKINAVPDDATAYRRGLAPNVLCVVYAKEESESAFKYSRDAAHELTGLITGKKGEEIGYGNYSPDSEALPADGSVPASKAEANFGSNYKRLQEIKKKYDPELIFNKWFVITPAA</sequence>
<reference evidence="7 8" key="1">
    <citation type="journal article" date="2019" name="Nat. Ecol. Evol.">
        <title>Megaphylogeny resolves global patterns of mushroom evolution.</title>
        <authorList>
            <person name="Varga T."/>
            <person name="Krizsan K."/>
            <person name="Foldi C."/>
            <person name="Dima B."/>
            <person name="Sanchez-Garcia M."/>
            <person name="Sanchez-Ramirez S."/>
            <person name="Szollosi G.J."/>
            <person name="Szarkandi J.G."/>
            <person name="Papp V."/>
            <person name="Albert L."/>
            <person name="Andreopoulos W."/>
            <person name="Angelini C."/>
            <person name="Antonin V."/>
            <person name="Barry K.W."/>
            <person name="Bougher N.L."/>
            <person name="Buchanan P."/>
            <person name="Buyck B."/>
            <person name="Bense V."/>
            <person name="Catcheside P."/>
            <person name="Chovatia M."/>
            <person name="Cooper J."/>
            <person name="Damon W."/>
            <person name="Desjardin D."/>
            <person name="Finy P."/>
            <person name="Geml J."/>
            <person name="Haridas S."/>
            <person name="Hughes K."/>
            <person name="Justo A."/>
            <person name="Karasinski D."/>
            <person name="Kautmanova I."/>
            <person name="Kiss B."/>
            <person name="Kocsube S."/>
            <person name="Kotiranta H."/>
            <person name="LaButti K.M."/>
            <person name="Lechner B.E."/>
            <person name="Liimatainen K."/>
            <person name="Lipzen A."/>
            <person name="Lukacs Z."/>
            <person name="Mihaltcheva S."/>
            <person name="Morgado L.N."/>
            <person name="Niskanen T."/>
            <person name="Noordeloos M.E."/>
            <person name="Ohm R.A."/>
            <person name="Ortiz-Santana B."/>
            <person name="Ovrebo C."/>
            <person name="Racz N."/>
            <person name="Riley R."/>
            <person name="Savchenko A."/>
            <person name="Shiryaev A."/>
            <person name="Soop K."/>
            <person name="Spirin V."/>
            <person name="Szebenyi C."/>
            <person name="Tomsovsky M."/>
            <person name="Tulloss R.E."/>
            <person name="Uehling J."/>
            <person name="Grigoriev I.V."/>
            <person name="Vagvolgyi C."/>
            <person name="Papp T."/>
            <person name="Martin F.M."/>
            <person name="Miettinen O."/>
            <person name="Hibbett D.S."/>
            <person name="Nagy L.G."/>
        </authorList>
    </citation>
    <scope>NUCLEOTIDE SEQUENCE [LARGE SCALE GENOMIC DNA]</scope>
    <source>
        <strain evidence="7 8">HHB13444</strain>
    </source>
</reference>
<keyword evidence="4" id="KW-0274">FAD</keyword>
<dbReference type="PANTHER" id="PTHR42973:SF39">
    <property type="entry name" value="FAD-BINDING PCMH-TYPE DOMAIN-CONTAINING PROTEIN"/>
    <property type="match status" value="1"/>
</dbReference>
<dbReference type="InterPro" id="IPR016167">
    <property type="entry name" value="FAD-bd_PCMH_sub1"/>
</dbReference>
<gene>
    <name evidence="7" type="ORF">K466DRAFT_658896</name>
</gene>
<dbReference type="GO" id="GO:0016491">
    <property type="term" value="F:oxidoreductase activity"/>
    <property type="evidence" value="ECO:0007669"/>
    <property type="project" value="UniProtKB-KW"/>
</dbReference>
<dbReference type="Gene3D" id="3.40.462.20">
    <property type="match status" value="1"/>
</dbReference>
<keyword evidence="5" id="KW-0560">Oxidoreductase</keyword>
<dbReference type="PROSITE" id="PS51387">
    <property type="entry name" value="FAD_PCMH"/>
    <property type="match status" value="1"/>
</dbReference>
<dbReference type="EMBL" id="ML210989">
    <property type="protein sequence ID" value="TFK92986.1"/>
    <property type="molecule type" value="Genomic_DNA"/>
</dbReference>
<evidence type="ECO:0000259" key="6">
    <source>
        <dbReference type="PROSITE" id="PS51387"/>
    </source>
</evidence>
<proteinExistence type="inferred from homology"/>
<feature type="domain" description="FAD-binding PCMH-type" evidence="6">
    <location>
        <begin position="33"/>
        <end position="206"/>
    </location>
</feature>
<evidence type="ECO:0000256" key="2">
    <source>
        <dbReference type="ARBA" id="ARBA00005466"/>
    </source>
</evidence>
<keyword evidence="8" id="KW-1185">Reference proteome</keyword>
<dbReference type="InterPro" id="IPR050416">
    <property type="entry name" value="FAD-linked_Oxidoreductase"/>
</dbReference>
<evidence type="ECO:0000256" key="5">
    <source>
        <dbReference type="ARBA" id="ARBA00023002"/>
    </source>
</evidence>
<dbReference type="STRING" id="1314778.A0A5C3PTL5"/>
<evidence type="ECO:0000256" key="4">
    <source>
        <dbReference type="ARBA" id="ARBA00022827"/>
    </source>
</evidence>
<protein>
    <submittedName>
        <fullName evidence="7">FAD-binding domain-containing protein</fullName>
    </submittedName>
</protein>
<evidence type="ECO:0000256" key="3">
    <source>
        <dbReference type="ARBA" id="ARBA00022630"/>
    </source>
</evidence>
<evidence type="ECO:0000313" key="7">
    <source>
        <dbReference type="EMBL" id="TFK92986.1"/>
    </source>
</evidence>
<dbReference type="Gene3D" id="3.30.43.10">
    <property type="entry name" value="Uridine Diphospho-n-acetylenolpyruvylglucosamine Reductase, domain 2"/>
    <property type="match status" value="1"/>
</dbReference>
<evidence type="ECO:0000313" key="8">
    <source>
        <dbReference type="Proteomes" id="UP000308197"/>
    </source>
</evidence>
<dbReference type="InterPro" id="IPR036318">
    <property type="entry name" value="FAD-bd_PCMH-like_sf"/>
</dbReference>
<comment type="cofactor">
    <cofactor evidence="1">
        <name>FAD</name>
        <dbReference type="ChEBI" id="CHEBI:57692"/>
    </cofactor>
</comment>
<dbReference type="GO" id="GO:0071949">
    <property type="term" value="F:FAD binding"/>
    <property type="evidence" value="ECO:0007669"/>
    <property type="project" value="InterPro"/>
</dbReference>
<comment type="similarity">
    <text evidence="2">Belongs to the oxygen-dependent FAD-linked oxidoreductase family.</text>
</comment>
<dbReference type="Pfam" id="PF01565">
    <property type="entry name" value="FAD_binding_4"/>
    <property type="match status" value="1"/>
</dbReference>
<dbReference type="InParanoid" id="A0A5C3PTL5"/>
<dbReference type="PANTHER" id="PTHR42973">
    <property type="entry name" value="BINDING OXIDOREDUCTASE, PUTATIVE (AFU_ORTHOLOGUE AFUA_1G17690)-RELATED"/>
    <property type="match status" value="1"/>
</dbReference>
<dbReference type="Proteomes" id="UP000308197">
    <property type="component" value="Unassembled WGS sequence"/>
</dbReference>
<keyword evidence="3" id="KW-0285">Flavoprotein</keyword>
<dbReference type="InterPro" id="IPR006094">
    <property type="entry name" value="Oxid_FAD_bind_N"/>
</dbReference>
<dbReference type="Pfam" id="PF08031">
    <property type="entry name" value="BBE"/>
    <property type="match status" value="1"/>
</dbReference>
<dbReference type="InterPro" id="IPR016169">
    <property type="entry name" value="FAD-bd_PCMH_sub2"/>
</dbReference>
<dbReference type="InterPro" id="IPR012951">
    <property type="entry name" value="BBE"/>
</dbReference>
<accession>A0A5C3PTL5</accession>
<dbReference type="InterPro" id="IPR016166">
    <property type="entry name" value="FAD-bd_PCMH"/>
</dbReference>
<dbReference type="AlphaFoldDB" id="A0A5C3PTL5"/>
<name>A0A5C3PTL5_9APHY</name>
<dbReference type="SUPFAM" id="SSF56176">
    <property type="entry name" value="FAD-binding/transporter-associated domain-like"/>
    <property type="match status" value="1"/>
</dbReference>
<evidence type="ECO:0000256" key="1">
    <source>
        <dbReference type="ARBA" id="ARBA00001974"/>
    </source>
</evidence>
<dbReference type="Gene3D" id="3.30.465.10">
    <property type="match status" value="1"/>
</dbReference>